<accession>A0AAN8GMN4</accession>
<sequence>MHPSRNDSVPADTSSRSSPSVRVPHWGGFFRYRGLPLTLCRLCAATSSPGRTADLSGSVKPPVACLSWSIDFLAALPISVGGETPQINVWRGRSAVPSLLQNNCD</sequence>
<name>A0AAN8GMN4_9TELE</name>
<gene>
    <name evidence="2" type="ORF">CesoFtcFv8_018606</name>
</gene>
<proteinExistence type="predicted"/>
<protein>
    <submittedName>
        <fullName evidence="2">Uncharacterized protein</fullName>
    </submittedName>
</protein>
<feature type="region of interest" description="Disordered" evidence="1">
    <location>
        <begin position="1"/>
        <end position="21"/>
    </location>
</feature>
<evidence type="ECO:0000313" key="3">
    <source>
        <dbReference type="Proteomes" id="UP001335648"/>
    </source>
</evidence>
<comment type="caution">
    <text evidence="2">The sequence shown here is derived from an EMBL/GenBank/DDBJ whole genome shotgun (WGS) entry which is preliminary data.</text>
</comment>
<dbReference type="EMBL" id="JAULUE010002060">
    <property type="protein sequence ID" value="KAK5884826.1"/>
    <property type="molecule type" value="Genomic_DNA"/>
</dbReference>
<keyword evidence="3" id="KW-1185">Reference proteome</keyword>
<dbReference type="Proteomes" id="UP001335648">
    <property type="component" value="Unassembled WGS sequence"/>
</dbReference>
<reference evidence="2 3" key="1">
    <citation type="journal article" date="2023" name="Mol. Biol. Evol.">
        <title>Genomics of Secondarily Temperate Adaptation in the Only Non-Antarctic Icefish.</title>
        <authorList>
            <person name="Rivera-Colon A.G."/>
            <person name="Rayamajhi N."/>
            <person name="Minhas B.F."/>
            <person name="Madrigal G."/>
            <person name="Bilyk K.T."/>
            <person name="Yoon V."/>
            <person name="Hune M."/>
            <person name="Gregory S."/>
            <person name="Cheng C.H.C."/>
            <person name="Catchen J.M."/>
        </authorList>
    </citation>
    <scope>NUCLEOTIDE SEQUENCE [LARGE SCALE GENOMIC DNA]</scope>
    <source>
        <strain evidence="2">JC2023a</strain>
    </source>
</reference>
<evidence type="ECO:0000256" key="1">
    <source>
        <dbReference type="SAM" id="MobiDB-lite"/>
    </source>
</evidence>
<dbReference type="AlphaFoldDB" id="A0AAN8GMN4"/>
<evidence type="ECO:0000313" key="2">
    <source>
        <dbReference type="EMBL" id="KAK5884826.1"/>
    </source>
</evidence>
<organism evidence="2 3">
    <name type="scientific">Champsocephalus esox</name>
    <name type="common">pike icefish</name>
    <dbReference type="NCBI Taxonomy" id="159716"/>
    <lineage>
        <taxon>Eukaryota</taxon>
        <taxon>Metazoa</taxon>
        <taxon>Chordata</taxon>
        <taxon>Craniata</taxon>
        <taxon>Vertebrata</taxon>
        <taxon>Euteleostomi</taxon>
        <taxon>Actinopterygii</taxon>
        <taxon>Neopterygii</taxon>
        <taxon>Teleostei</taxon>
        <taxon>Neoteleostei</taxon>
        <taxon>Acanthomorphata</taxon>
        <taxon>Eupercaria</taxon>
        <taxon>Perciformes</taxon>
        <taxon>Notothenioidei</taxon>
        <taxon>Channichthyidae</taxon>
        <taxon>Champsocephalus</taxon>
    </lineage>
</organism>